<organism evidence="1 2">
    <name type="scientific">Borrelia turcica IST7</name>
    <dbReference type="NCBI Taxonomy" id="1104446"/>
    <lineage>
        <taxon>Bacteria</taxon>
        <taxon>Pseudomonadati</taxon>
        <taxon>Spirochaetota</taxon>
        <taxon>Spirochaetia</taxon>
        <taxon>Spirochaetales</taxon>
        <taxon>Borreliaceae</taxon>
        <taxon>Borrelia</taxon>
    </lineage>
</organism>
<dbReference type="AlphaFoldDB" id="A0A386PNA1"/>
<accession>A0A386PNA1</accession>
<dbReference type="RefSeq" id="WP_120104895.1">
    <property type="nucleotide sequence ID" value="NZ_CP028888.1"/>
</dbReference>
<keyword evidence="2" id="KW-1185">Reference proteome</keyword>
<dbReference type="KEGG" id="btur:DB313_05605"/>
<geneLocation type="plasmid" evidence="1 2">
    <name>cp33</name>
</geneLocation>
<protein>
    <recommendedName>
        <fullName evidence="3">DUF276 domain-containing protein</fullName>
    </recommendedName>
</protein>
<name>A0A386PNA1_9SPIR</name>
<evidence type="ECO:0000313" key="1">
    <source>
        <dbReference type="EMBL" id="AYE36974.1"/>
    </source>
</evidence>
<dbReference type="Proteomes" id="UP000275571">
    <property type="component" value="Plasmid cp33"/>
</dbReference>
<sequence length="294" mass="33967">MSKPTIFNQESGIILKETEEILNEKKDLLKEKGISLSKNRIFDIINYPSSEIDRQILVALSELFKRIDEGGSFFKEWEAKLSIPSSSTFDAVRKAFLQIDGVDYCNLTSGAGIVALFLIITNKSYFINGEANQLDTKIKNQIWEVFYKVMPSGTAFIGDITVDGLNEMRQKKTYKFSLGKPKYIYMKIYYKINHKDFIHIDIDTKLREIYKQIIDENYKDMGIDYVYQDFLAPVSMIKGIKSIRVGTLVKEDEASESKSIQESEYTFNTDIEINPNEILLFDTKERLLIDIDKE</sequence>
<evidence type="ECO:0000313" key="2">
    <source>
        <dbReference type="Proteomes" id="UP000275571"/>
    </source>
</evidence>
<reference evidence="1 2" key="1">
    <citation type="journal article" date="2018" name="Infect. Genet. Evol.">
        <title>Genome-wide analysis of Borrelia turcica and 'Candidatus Borrelia tachyglossi' shows relapsing fever-like genomes with unique genomic links to Lyme disease Borrelia.</title>
        <authorList>
            <person name="Gofton A.W."/>
            <person name="Margos G."/>
            <person name="Fingerle V."/>
            <person name="Hepner S."/>
            <person name="Loh S.M."/>
            <person name="Ryan U."/>
            <person name="Irwin P."/>
            <person name="Oskam C.L."/>
        </authorList>
    </citation>
    <scope>NUCLEOTIDE SEQUENCE [LARGE SCALE GENOMIC DNA]</scope>
    <source>
        <strain evidence="1 2">IST7</strain>
        <plasmid evidence="1">cp33</plasmid>
    </source>
</reference>
<proteinExistence type="predicted"/>
<dbReference type="EMBL" id="CP028888">
    <property type="protein sequence ID" value="AYE36974.1"/>
    <property type="molecule type" value="Genomic_DNA"/>
</dbReference>
<gene>
    <name evidence="1" type="ORF">DB313_05605</name>
</gene>
<keyword evidence="1" id="KW-0614">Plasmid</keyword>
<evidence type="ECO:0008006" key="3">
    <source>
        <dbReference type="Google" id="ProtNLM"/>
    </source>
</evidence>
<dbReference type="InterPro" id="IPR005096">
    <property type="entry name" value="DUF276"/>
</dbReference>
<dbReference type="Pfam" id="PF03434">
    <property type="entry name" value="DUF276"/>
    <property type="match status" value="1"/>
</dbReference>